<dbReference type="Gramene" id="OB11G18810.1">
    <property type="protein sequence ID" value="OB11G18810.1"/>
    <property type="gene ID" value="OB11G18810"/>
</dbReference>
<sequence>MDGGACARVSRRSFKAMKRKLLATVSCHEASRRSRWSMVPLTFEQSDHPMSVTSSAHLALVTSPTICNVNVGRILIDDSAALNLLSPKAFETIKATGMHLEPSLPIIRAGVGEIHGGHQLHLPLAKDAGSIRADTLGAATAIESTDHGPEAIAPRAPKKRITSGDEVPIKLIQLGDDPSKTAKIGGNLNDK</sequence>
<evidence type="ECO:0000313" key="1">
    <source>
        <dbReference type="EnsemblPlants" id="OB11G18810.1"/>
    </source>
</evidence>
<accession>J3N7U5</accession>
<name>J3N7U5_ORYBR</name>
<keyword evidence="2" id="KW-1185">Reference proteome</keyword>
<dbReference type="AlphaFoldDB" id="J3N7U5"/>
<reference evidence="1" key="1">
    <citation type="journal article" date="2013" name="Nat. Commun.">
        <title>Whole-genome sequencing of Oryza brachyantha reveals mechanisms underlying Oryza genome evolution.</title>
        <authorList>
            <person name="Chen J."/>
            <person name="Huang Q."/>
            <person name="Gao D."/>
            <person name="Wang J."/>
            <person name="Lang Y."/>
            <person name="Liu T."/>
            <person name="Li B."/>
            <person name="Bai Z."/>
            <person name="Luis Goicoechea J."/>
            <person name="Liang C."/>
            <person name="Chen C."/>
            <person name="Zhang W."/>
            <person name="Sun S."/>
            <person name="Liao Y."/>
            <person name="Zhang X."/>
            <person name="Yang L."/>
            <person name="Song C."/>
            <person name="Wang M."/>
            <person name="Shi J."/>
            <person name="Liu G."/>
            <person name="Liu J."/>
            <person name="Zhou H."/>
            <person name="Zhou W."/>
            <person name="Yu Q."/>
            <person name="An N."/>
            <person name="Chen Y."/>
            <person name="Cai Q."/>
            <person name="Wang B."/>
            <person name="Liu B."/>
            <person name="Min J."/>
            <person name="Huang Y."/>
            <person name="Wu H."/>
            <person name="Li Z."/>
            <person name="Zhang Y."/>
            <person name="Yin Y."/>
            <person name="Song W."/>
            <person name="Jiang J."/>
            <person name="Jackson S.A."/>
            <person name="Wing R.A."/>
            <person name="Wang J."/>
            <person name="Chen M."/>
        </authorList>
    </citation>
    <scope>NUCLEOTIDE SEQUENCE [LARGE SCALE GENOMIC DNA]</scope>
    <source>
        <strain evidence="1">cv. IRGC 101232</strain>
    </source>
</reference>
<dbReference type="HOGENOM" id="CLU_1423522_0_0_1"/>
<proteinExistence type="predicted"/>
<organism evidence="1">
    <name type="scientific">Oryza brachyantha</name>
    <name type="common">malo sina</name>
    <dbReference type="NCBI Taxonomy" id="4533"/>
    <lineage>
        <taxon>Eukaryota</taxon>
        <taxon>Viridiplantae</taxon>
        <taxon>Streptophyta</taxon>
        <taxon>Embryophyta</taxon>
        <taxon>Tracheophyta</taxon>
        <taxon>Spermatophyta</taxon>
        <taxon>Magnoliopsida</taxon>
        <taxon>Liliopsida</taxon>
        <taxon>Poales</taxon>
        <taxon>Poaceae</taxon>
        <taxon>BOP clade</taxon>
        <taxon>Oryzoideae</taxon>
        <taxon>Oryzeae</taxon>
        <taxon>Oryzinae</taxon>
        <taxon>Oryza</taxon>
    </lineage>
</organism>
<dbReference type="Proteomes" id="UP000006038">
    <property type="component" value="Chromosome 11"/>
</dbReference>
<dbReference type="EnsemblPlants" id="OB11G18810.1">
    <property type="protein sequence ID" value="OB11G18810.1"/>
    <property type="gene ID" value="OB11G18810"/>
</dbReference>
<protein>
    <submittedName>
        <fullName evidence="1">Uncharacterized protein</fullName>
    </submittedName>
</protein>
<evidence type="ECO:0000313" key="2">
    <source>
        <dbReference type="Proteomes" id="UP000006038"/>
    </source>
</evidence>
<reference evidence="1" key="2">
    <citation type="submission" date="2013-04" db="UniProtKB">
        <authorList>
            <consortium name="EnsemblPlants"/>
        </authorList>
    </citation>
    <scope>IDENTIFICATION</scope>
</reference>